<keyword evidence="1" id="KW-1133">Transmembrane helix</keyword>
<evidence type="ECO:0000313" key="2">
    <source>
        <dbReference type="EMBL" id="HFC93202.1"/>
    </source>
</evidence>
<feature type="transmembrane region" description="Helical" evidence="1">
    <location>
        <begin position="53"/>
        <end position="74"/>
    </location>
</feature>
<accession>A0A7V2WW11</accession>
<gene>
    <name evidence="2" type="ORF">ENJ51_10370</name>
</gene>
<proteinExistence type="predicted"/>
<keyword evidence="1" id="KW-0472">Membrane</keyword>
<reference evidence="2" key="1">
    <citation type="journal article" date="2020" name="mSystems">
        <title>Genome- and Community-Level Interaction Insights into Carbon Utilization and Element Cycling Functions of Hydrothermarchaeota in Hydrothermal Sediment.</title>
        <authorList>
            <person name="Zhou Z."/>
            <person name="Liu Y."/>
            <person name="Xu W."/>
            <person name="Pan J."/>
            <person name="Luo Z.H."/>
            <person name="Li M."/>
        </authorList>
    </citation>
    <scope>NUCLEOTIDE SEQUENCE [LARGE SCALE GENOMIC DNA]</scope>
    <source>
        <strain evidence="2">HyVt-493</strain>
    </source>
</reference>
<sequence>MNNNKMNRMLNIFSLITTFVLLMVINTNPNLSSLFYLFGSSTAGIEPALDGKFNTFFISSLGITSAIIIATYLLIARCITILAKVLIILADIVLIAMAFTLTQQRLLHNFSSDTQLTEALKANPDGSSVVMGTSDTTLLTIVLVYMVIMLIGVIRTYKSQNGVRHQKASAYD</sequence>
<evidence type="ECO:0000256" key="1">
    <source>
        <dbReference type="SAM" id="Phobius"/>
    </source>
</evidence>
<keyword evidence="1" id="KW-0812">Transmembrane</keyword>
<dbReference type="Proteomes" id="UP000885750">
    <property type="component" value="Unassembled WGS sequence"/>
</dbReference>
<protein>
    <submittedName>
        <fullName evidence="2">Uncharacterized protein</fullName>
    </submittedName>
</protein>
<name>A0A7V2WW11_LEUMU</name>
<feature type="transmembrane region" description="Helical" evidence="1">
    <location>
        <begin position="137"/>
        <end position="157"/>
    </location>
</feature>
<organism evidence="2">
    <name type="scientific">Leucothrix mucor</name>
    <dbReference type="NCBI Taxonomy" id="45248"/>
    <lineage>
        <taxon>Bacteria</taxon>
        <taxon>Pseudomonadati</taxon>
        <taxon>Pseudomonadota</taxon>
        <taxon>Gammaproteobacteria</taxon>
        <taxon>Thiotrichales</taxon>
        <taxon>Thiotrichaceae</taxon>
        <taxon>Leucothrix</taxon>
    </lineage>
</organism>
<dbReference type="EMBL" id="DRMS01000390">
    <property type="protein sequence ID" value="HFC93202.1"/>
    <property type="molecule type" value="Genomic_DNA"/>
</dbReference>
<dbReference type="AlphaFoldDB" id="A0A7V2WW11"/>
<feature type="transmembrane region" description="Helical" evidence="1">
    <location>
        <begin position="81"/>
        <end position="101"/>
    </location>
</feature>
<comment type="caution">
    <text evidence="2">The sequence shown here is derived from an EMBL/GenBank/DDBJ whole genome shotgun (WGS) entry which is preliminary data.</text>
</comment>